<dbReference type="GO" id="GO:0005739">
    <property type="term" value="C:mitochondrion"/>
    <property type="evidence" value="ECO:0007669"/>
    <property type="project" value="TreeGrafter"/>
</dbReference>
<dbReference type="PROSITE" id="PS00092">
    <property type="entry name" value="N6_MTASE"/>
    <property type="match status" value="1"/>
</dbReference>
<evidence type="ECO:0000256" key="1">
    <source>
        <dbReference type="SAM" id="MobiDB-lite"/>
    </source>
</evidence>
<dbReference type="AlphaFoldDB" id="A0A6A4SNK3"/>
<dbReference type="InterPro" id="IPR002052">
    <property type="entry name" value="DNA_methylase_N6_adenine_CS"/>
</dbReference>
<evidence type="ECO:0000313" key="3">
    <source>
        <dbReference type="Proteomes" id="UP000438429"/>
    </source>
</evidence>
<dbReference type="GO" id="GO:0003676">
    <property type="term" value="F:nucleic acid binding"/>
    <property type="evidence" value="ECO:0007669"/>
    <property type="project" value="InterPro"/>
</dbReference>
<proteinExistence type="predicted"/>
<dbReference type="Gene3D" id="3.40.50.150">
    <property type="entry name" value="Vaccinia Virus protein VP39"/>
    <property type="match status" value="1"/>
</dbReference>
<name>A0A6A4SNK3_SCOMX</name>
<feature type="compositionally biased region" description="Basic residues" evidence="1">
    <location>
        <begin position="1"/>
        <end position="11"/>
    </location>
</feature>
<dbReference type="InterPro" id="IPR029063">
    <property type="entry name" value="SAM-dependent_MTases_sf"/>
</dbReference>
<dbReference type="GO" id="GO:0008168">
    <property type="term" value="F:methyltransferase activity"/>
    <property type="evidence" value="ECO:0007669"/>
    <property type="project" value="InterPro"/>
</dbReference>
<dbReference type="PANTHER" id="PTHR18895:SF74">
    <property type="entry name" value="MTRF1L RELEASE FACTOR GLUTAMINE METHYLTRANSFERASE"/>
    <property type="match status" value="1"/>
</dbReference>
<feature type="region of interest" description="Disordered" evidence="1">
    <location>
        <begin position="1"/>
        <end position="26"/>
    </location>
</feature>
<comment type="caution">
    <text evidence="2">The sequence shown here is derived from an EMBL/GenBank/DDBJ whole genome shotgun (WGS) entry which is preliminary data.</text>
</comment>
<reference evidence="2 3" key="1">
    <citation type="submission" date="2019-06" db="EMBL/GenBank/DDBJ databases">
        <title>Draft genomes of female and male turbot (Scophthalmus maximus).</title>
        <authorList>
            <person name="Xu H."/>
            <person name="Xu X.-W."/>
            <person name="Shao C."/>
            <person name="Chen S."/>
        </authorList>
    </citation>
    <scope>NUCLEOTIDE SEQUENCE [LARGE SCALE GENOMIC DNA]</scope>
    <source>
        <strain evidence="2">Ysfricsl-2016a</strain>
        <tissue evidence="2">Blood</tissue>
    </source>
</reference>
<dbReference type="EMBL" id="VEVO01000011">
    <property type="protein sequence ID" value="KAF0034807.1"/>
    <property type="molecule type" value="Genomic_DNA"/>
</dbReference>
<dbReference type="SUPFAM" id="SSF53335">
    <property type="entry name" value="S-adenosyl-L-methionine-dependent methyltransferases"/>
    <property type="match status" value="1"/>
</dbReference>
<evidence type="ECO:0008006" key="4">
    <source>
        <dbReference type="Google" id="ProtNLM"/>
    </source>
</evidence>
<gene>
    <name evidence="2" type="ORF">F2P81_012565</name>
</gene>
<dbReference type="InterPro" id="IPR050320">
    <property type="entry name" value="N5-glutamine_MTase"/>
</dbReference>
<feature type="compositionally biased region" description="Low complexity" evidence="1">
    <location>
        <begin position="12"/>
        <end position="23"/>
    </location>
</feature>
<dbReference type="PANTHER" id="PTHR18895">
    <property type="entry name" value="HEMK METHYLTRANSFERASE"/>
    <property type="match status" value="1"/>
</dbReference>
<sequence>MCGRSSSRRGACRSPNTPPTTSSLTCSGRKRTVHTIFLLSRHNINYDSLHRQHIVELRKNGKTGIFSSIFPISLGLQDRLQIYHIDVMKDPEAVLRLCSPVSALVSNPPYLFSEDMLSLEPEILRFEDPSALDGGQDGLDVIRQILTMAPKVLSDHGRAYLEVDPRHPRLIRRWVEANVEELRYVETRHDITGRPRFCILQKRDIRKGP</sequence>
<evidence type="ECO:0000313" key="2">
    <source>
        <dbReference type="EMBL" id="KAF0034807.1"/>
    </source>
</evidence>
<protein>
    <recommendedName>
        <fullName evidence="4">HemK methyltransferase family member 1</fullName>
    </recommendedName>
</protein>
<dbReference type="GO" id="GO:0032259">
    <property type="term" value="P:methylation"/>
    <property type="evidence" value="ECO:0007669"/>
    <property type="project" value="InterPro"/>
</dbReference>
<organism evidence="2 3">
    <name type="scientific">Scophthalmus maximus</name>
    <name type="common">Turbot</name>
    <name type="synonym">Psetta maxima</name>
    <dbReference type="NCBI Taxonomy" id="52904"/>
    <lineage>
        <taxon>Eukaryota</taxon>
        <taxon>Metazoa</taxon>
        <taxon>Chordata</taxon>
        <taxon>Craniata</taxon>
        <taxon>Vertebrata</taxon>
        <taxon>Euteleostomi</taxon>
        <taxon>Actinopterygii</taxon>
        <taxon>Neopterygii</taxon>
        <taxon>Teleostei</taxon>
        <taxon>Neoteleostei</taxon>
        <taxon>Acanthomorphata</taxon>
        <taxon>Carangaria</taxon>
        <taxon>Pleuronectiformes</taxon>
        <taxon>Pleuronectoidei</taxon>
        <taxon>Scophthalmidae</taxon>
        <taxon>Scophthalmus</taxon>
    </lineage>
</organism>
<accession>A0A6A4SNK3</accession>
<dbReference type="Proteomes" id="UP000438429">
    <property type="component" value="Unassembled WGS sequence"/>
</dbReference>